<feature type="compositionally biased region" description="Low complexity" evidence="1">
    <location>
        <begin position="9"/>
        <end position="22"/>
    </location>
</feature>
<name>A0ABQ2X1F8_9ACTN</name>
<keyword evidence="2" id="KW-0472">Membrane</keyword>
<comment type="caution">
    <text evidence="3">The sequence shown here is derived from an EMBL/GenBank/DDBJ whole genome shotgun (WGS) entry which is preliminary data.</text>
</comment>
<sequence>MPGNDPETSSQSSSPSSSESSSPAHEPVTDLSDLPPVWSGRRALAWPGVPLLVALALWAYAMRHTDVSRLDDYGLVTALHPAFWAGLVVLTAGFWCTVRDPRRPGAWATAYVLGLLVMERATQAVLYPTPLYAWAWKHEAVIDHLLTAGGLQTADQVGDMAVYDQWPGFFAAQAALVRLLGVESAAMFMAWWPLVSSLMLLLPLLLIYRTFTEDRRLIWTAVWLFYVANWVGQDYFSPQSVAYALHVGVLAVVLRRFGRSAGRRGRPRQAVWTVVITVMITAIVISHQLTPGMLVVCLIALCLSRRYRDWVPVATTVVIFLAWCVTAALPFLSAAMPDMIRSVGDVGANVETGYGATPTGTGAIATSWAARLLSGSVLLLAAVGVLRQRVLRHRARPLLLVAAAPLPMFAASSYGSEMIFRVLLFMLPGAAFFAAAAILPKVRTLAADAAAQEAGGRQAAPAKGRWRRLGAWVPPAALLLGTLAFVPSYSGKDRINYFPPQEVALVRQLFDQAPEGSLVVAANRNYPHAYASYWSIDHYWFLDDARSHVDRIVRDPAATLARDMAGVERPARAYFLLTQGQLANSEMNGQLTGAQLDRIRTSVDASPRFRLVAENSAGWLYELKQPRGAER</sequence>
<keyword evidence="2" id="KW-0812">Transmembrane</keyword>
<evidence type="ECO:0000256" key="1">
    <source>
        <dbReference type="SAM" id="MobiDB-lite"/>
    </source>
</evidence>
<feature type="transmembrane region" description="Helical" evidence="2">
    <location>
        <begin position="241"/>
        <end position="258"/>
    </location>
</feature>
<reference evidence="4" key="1">
    <citation type="journal article" date="2019" name="Int. J. Syst. Evol. Microbiol.">
        <title>The Global Catalogue of Microorganisms (GCM) 10K type strain sequencing project: providing services to taxonomists for standard genome sequencing and annotation.</title>
        <authorList>
            <consortium name="The Broad Institute Genomics Platform"/>
            <consortium name="The Broad Institute Genome Sequencing Center for Infectious Disease"/>
            <person name="Wu L."/>
            <person name="Ma J."/>
        </authorList>
    </citation>
    <scope>NUCLEOTIDE SEQUENCE [LARGE SCALE GENOMIC DNA]</scope>
    <source>
        <strain evidence="4">JCM 4866</strain>
    </source>
</reference>
<gene>
    <name evidence="3" type="ORF">GCM10010383_21860</name>
</gene>
<evidence type="ECO:0000256" key="2">
    <source>
        <dbReference type="SAM" id="Phobius"/>
    </source>
</evidence>
<feature type="transmembrane region" description="Helical" evidence="2">
    <location>
        <begin position="397"/>
        <end position="414"/>
    </location>
</feature>
<dbReference type="Proteomes" id="UP000617743">
    <property type="component" value="Unassembled WGS sequence"/>
</dbReference>
<organism evidence="3 4">
    <name type="scientific">Streptomyces lomondensis</name>
    <dbReference type="NCBI Taxonomy" id="68229"/>
    <lineage>
        <taxon>Bacteria</taxon>
        <taxon>Bacillati</taxon>
        <taxon>Actinomycetota</taxon>
        <taxon>Actinomycetes</taxon>
        <taxon>Kitasatosporales</taxon>
        <taxon>Streptomycetaceae</taxon>
        <taxon>Streptomyces</taxon>
    </lineage>
</organism>
<evidence type="ECO:0000313" key="4">
    <source>
        <dbReference type="Proteomes" id="UP000617743"/>
    </source>
</evidence>
<keyword evidence="4" id="KW-1185">Reference proteome</keyword>
<evidence type="ECO:0000313" key="3">
    <source>
        <dbReference type="EMBL" id="GGW91702.1"/>
    </source>
</evidence>
<dbReference type="RefSeq" id="WP_229906352.1">
    <property type="nucleotide sequence ID" value="NZ_BMWC01000002.1"/>
</dbReference>
<accession>A0ABQ2X1F8</accession>
<keyword evidence="2" id="KW-1133">Transmembrane helix</keyword>
<feature type="transmembrane region" description="Helical" evidence="2">
    <location>
        <begin position="420"/>
        <end position="439"/>
    </location>
</feature>
<feature type="transmembrane region" description="Helical" evidence="2">
    <location>
        <begin position="310"/>
        <end position="332"/>
    </location>
</feature>
<protein>
    <recommendedName>
        <fullName evidence="5">Glycosyltransferase</fullName>
    </recommendedName>
</protein>
<feature type="transmembrane region" description="Helical" evidence="2">
    <location>
        <begin position="73"/>
        <end position="95"/>
    </location>
</feature>
<feature type="transmembrane region" description="Helical" evidence="2">
    <location>
        <begin position="217"/>
        <end position="235"/>
    </location>
</feature>
<feature type="transmembrane region" description="Helical" evidence="2">
    <location>
        <begin position="189"/>
        <end position="208"/>
    </location>
</feature>
<proteinExistence type="predicted"/>
<feature type="transmembrane region" description="Helical" evidence="2">
    <location>
        <begin position="43"/>
        <end position="61"/>
    </location>
</feature>
<feature type="region of interest" description="Disordered" evidence="1">
    <location>
        <begin position="1"/>
        <end position="32"/>
    </location>
</feature>
<feature type="transmembrane region" description="Helical" evidence="2">
    <location>
        <begin position="270"/>
        <end position="290"/>
    </location>
</feature>
<dbReference type="EMBL" id="BMWC01000002">
    <property type="protein sequence ID" value="GGW91702.1"/>
    <property type="molecule type" value="Genomic_DNA"/>
</dbReference>
<evidence type="ECO:0008006" key="5">
    <source>
        <dbReference type="Google" id="ProtNLM"/>
    </source>
</evidence>
<feature type="transmembrane region" description="Helical" evidence="2">
    <location>
        <begin position="469"/>
        <end position="489"/>
    </location>
</feature>